<dbReference type="KEGG" id="afx:JZ786_10355"/>
<sequence>MPEKKELCVIDHAEHDGPSAFGREMFLKSLSDQGINVKSINYWTETDEECCILIGKTQDRRVQQLLAWNNVKYEVEPEGVLYQWCSNGNGRVLVAAGTDDNGLMYALLELAERIQYDGLAAFGKLENCVEYPENKIRSVSRFVMSQRDDEWFYSEEFWEFYFARLAKYRFNRFVLILGFDTPYMSPPYPFFVDVPGYAHVRAKNLDEGSKQKNLSQLRRIGQLCKNHGFEYTLATWQQQPWTTNQKVMVEGLTQDEQVLAEYCAAGLRELLTECPEIEVLQLRVNHESGIGTEQTADEFWKKLIVAVSEGGTRVKLDLRAKGLTDAMIQFALEQGLQLAVPTKYWCEHVALPYHLTRMREEELQQLDNYNHSRRYSYSDLIRKPHFYDVIYRLWNYGSNTIFLWGDPDFCRRFSYSLNYGQSVGFEITAPLSLKGGQASFEDEPWPLFDDKTLVHYKWEDERYWAYYLFFGRLTYSSKTMAEVWKREFKAHFAEAADFMEAAYRAAGKILPLIATYHMPVHPSLSYWPEVCTGAALFQEHNFNPDYHITFQDSEPSDSGLFYGISEYVQDVLDRKVGCKYTPTQVKNWLSAFAKDVRSSIEAAEMMSDISLNSEFQATKVDMLMQADLAEYHTHKIMAAMELSFYLKTTNPAHLQKAYNHASVSLQCWKVLSERGSAYHDNLQFGVTGVGRSTNWKARLPELEKDVAKLKTMVAETRPDTFGNDCDVPISDQTNVPDRLMSFDSDVPEYWKAGQDLKVTVRVGELCKFQGNLKMHYRHMNQLEGSFLLVEMSIHDGAYEGVISGEYITHEWDLMVYFSAVDFDHNVIIYPGVYHPKYLAPYHVVQVVQ</sequence>
<dbReference type="Proteomes" id="UP000663505">
    <property type="component" value="Chromosome"/>
</dbReference>
<dbReference type="RefSeq" id="WP_206658593.1">
    <property type="nucleotide sequence ID" value="NZ_CP071182.1"/>
</dbReference>
<reference evidence="1 2" key="1">
    <citation type="submission" date="2021-02" db="EMBL/GenBank/DDBJ databases">
        <title>Alicyclobacillus curvatus sp. nov. and Alicyclobacillus mengziensis sp. nov., two acidophilic bacteria isolated from acid mine drainage.</title>
        <authorList>
            <person name="Huang Y."/>
        </authorList>
    </citation>
    <scope>NUCLEOTIDE SEQUENCE [LARGE SCALE GENOMIC DNA]</scope>
    <source>
        <strain evidence="1 2">S30H14</strain>
    </source>
</reference>
<evidence type="ECO:0000313" key="2">
    <source>
        <dbReference type="Proteomes" id="UP000663505"/>
    </source>
</evidence>
<protein>
    <submittedName>
        <fullName evidence="1">Uncharacterized protein</fullName>
    </submittedName>
</protein>
<gene>
    <name evidence="1" type="ORF">JZ786_10355</name>
</gene>
<name>A0A9X7Z7N5_9BACL</name>
<evidence type="ECO:0000313" key="1">
    <source>
        <dbReference type="EMBL" id="QSO49279.1"/>
    </source>
</evidence>
<dbReference type="EMBL" id="CP071182">
    <property type="protein sequence ID" value="QSO49279.1"/>
    <property type="molecule type" value="Genomic_DNA"/>
</dbReference>
<proteinExistence type="predicted"/>
<organism evidence="1 2">
    <name type="scientific">Alicyclobacillus mengziensis</name>
    <dbReference type="NCBI Taxonomy" id="2931921"/>
    <lineage>
        <taxon>Bacteria</taxon>
        <taxon>Bacillati</taxon>
        <taxon>Bacillota</taxon>
        <taxon>Bacilli</taxon>
        <taxon>Bacillales</taxon>
        <taxon>Alicyclobacillaceae</taxon>
        <taxon>Alicyclobacillus</taxon>
    </lineage>
</organism>
<dbReference type="AlphaFoldDB" id="A0A9X7Z7N5"/>
<keyword evidence="2" id="KW-1185">Reference proteome</keyword>
<accession>A0A9X7Z7N5</accession>